<gene>
    <name evidence="1" type="ORF">VKT23_009516</name>
</gene>
<proteinExistence type="predicted"/>
<comment type="caution">
    <text evidence="1">The sequence shown here is derived from an EMBL/GenBank/DDBJ whole genome shotgun (WGS) entry which is preliminary data.</text>
</comment>
<dbReference type="Proteomes" id="UP001498398">
    <property type="component" value="Unassembled WGS sequence"/>
</dbReference>
<evidence type="ECO:0000313" key="1">
    <source>
        <dbReference type="EMBL" id="KAK7459533.1"/>
    </source>
</evidence>
<keyword evidence="2" id="KW-1185">Reference proteome</keyword>
<reference evidence="1 2" key="1">
    <citation type="submission" date="2024-01" db="EMBL/GenBank/DDBJ databases">
        <title>A draft genome for the cacao thread blight pathogen Marasmiellus scandens.</title>
        <authorList>
            <person name="Baruah I.K."/>
            <person name="Leung J."/>
            <person name="Bukari Y."/>
            <person name="Amoako-Attah I."/>
            <person name="Meinhardt L.W."/>
            <person name="Bailey B.A."/>
            <person name="Cohen S.P."/>
        </authorList>
    </citation>
    <scope>NUCLEOTIDE SEQUENCE [LARGE SCALE GENOMIC DNA]</scope>
    <source>
        <strain evidence="1 2">GH-19</strain>
    </source>
</reference>
<evidence type="ECO:0000313" key="2">
    <source>
        <dbReference type="Proteomes" id="UP001498398"/>
    </source>
</evidence>
<name>A0ABR1JHB4_9AGAR</name>
<sequence>MMRYWVQAHLIFEYLLELPPNASEHERKLVDKIIHAEVENQQGAMMTEIAIFQSEASTDSISLPRQISKHPLDLHRYTPRGIEDGNLDIYSLLYEFYRDLWPDLALQLEFSLEPGLPFLSSQVARRLTYIRKDGLRYGSTSNVRTQADSMAFIARNGTRVPVQIIDHFVVNIPNSGKRPHVCTLVQRHRIDHYIPRLPWDSL</sequence>
<accession>A0ABR1JHB4</accession>
<protein>
    <submittedName>
        <fullName evidence="1">Uncharacterized protein</fullName>
    </submittedName>
</protein>
<organism evidence="1 2">
    <name type="scientific">Marasmiellus scandens</name>
    <dbReference type="NCBI Taxonomy" id="2682957"/>
    <lineage>
        <taxon>Eukaryota</taxon>
        <taxon>Fungi</taxon>
        <taxon>Dikarya</taxon>
        <taxon>Basidiomycota</taxon>
        <taxon>Agaricomycotina</taxon>
        <taxon>Agaricomycetes</taxon>
        <taxon>Agaricomycetidae</taxon>
        <taxon>Agaricales</taxon>
        <taxon>Marasmiineae</taxon>
        <taxon>Omphalotaceae</taxon>
        <taxon>Marasmiellus</taxon>
    </lineage>
</organism>
<dbReference type="EMBL" id="JBANRG010000016">
    <property type="protein sequence ID" value="KAK7459533.1"/>
    <property type="molecule type" value="Genomic_DNA"/>
</dbReference>